<protein>
    <submittedName>
        <fullName evidence="1">YjbF family lipoprotein</fullName>
    </submittedName>
</protein>
<sequence length="238" mass="25965">MIRIESGSILAAMSRLGLLLLPLLLAACGTLNMGETGRDVENVLRASVLLPPRQEGLAPRRRPLPPGTIPEVEVEVTDGPTLLVSYGRQRKVMTMIQGTGEQRMWRSDDGTVIATDGARVVATAGTETSLAATRFDSPDPLDDVTTLVEHPATARRVVDLVPAARDVDRMRFGVALECRLRATRVEEGLYVEERCGGGARFVNRYWADGETGAVWRSEQWVGMDSRPMLIEVVSPPSN</sequence>
<keyword evidence="2" id="KW-1185">Reference proteome</keyword>
<dbReference type="InterPro" id="IPR023373">
    <property type="entry name" value="YmcC_sf"/>
</dbReference>
<dbReference type="EMBL" id="JBHLVZ010000060">
    <property type="protein sequence ID" value="MFC0387319.1"/>
    <property type="molecule type" value="Genomic_DNA"/>
</dbReference>
<name>A0ABV6IUN0_9PROT</name>
<evidence type="ECO:0000313" key="2">
    <source>
        <dbReference type="Proteomes" id="UP001589789"/>
    </source>
</evidence>
<accession>A0ABV6IUN0</accession>
<organism evidence="1 2">
    <name type="scientific">Muricoccus vinaceus</name>
    <dbReference type="NCBI Taxonomy" id="424704"/>
    <lineage>
        <taxon>Bacteria</taxon>
        <taxon>Pseudomonadati</taxon>
        <taxon>Pseudomonadota</taxon>
        <taxon>Alphaproteobacteria</taxon>
        <taxon>Acetobacterales</taxon>
        <taxon>Roseomonadaceae</taxon>
        <taxon>Muricoccus</taxon>
    </lineage>
</organism>
<comment type="caution">
    <text evidence="1">The sequence shown here is derived from an EMBL/GenBank/DDBJ whole genome shotgun (WGS) entry which is preliminary data.</text>
</comment>
<gene>
    <name evidence="1" type="ORF">ACFFIC_17470</name>
</gene>
<keyword evidence="1" id="KW-0449">Lipoprotein</keyword>
<evidence type="ECO:0000313" key="1">
    <source>
        <dbReference type="EMBL" id="MFC0387319.1"/>
    </source>
</evidence>
<dbReference type="RefSeq" id="WP_377052643.1">
    <property type="nucleotide sequence ID" value="NZ_JBHLVZ010000060.1"/>
</dbReference>
<dbReference type="SUPFAM" id="SSF159270">
    <property type="entry name" value="YmcC-like"/>
    <property type="match status" value="1"/>
</dbReference>
<dbReference type="PROSITE" id="PS51257">
    <property type="entry name" value="PROKAR_LIPOPROTEIN"/>
    <property type="match status" value="1"/>
</dbReference>
<dbReference type="Proteomes" id="UP001589789">
    <property type="component" value="Unassembled WGS sequence"/>
</dbReference>
<reference evidence="1 2" key="1">
    <citation type="submission" date="2024-09" db="EMBL/GenBank/DDBJ databases">
        <authorList>
            <person name="Sun Q."/>
            <person name="Mori K."/>
        </authorList>
    </citation>
    <scope>NUCLEOTIDE SEQUENCE [LARGE SCALE GENOMIC DNA]</scope>
    <source>
        <strain evidence="1 2">CCM 7468</strain>
    </source>
</reference>
<dbReference type="Pfam" id="PF11102">
    <property type="entry name" value="YjbF"/>
    <property type="match status" value="1"/>
</dbReference>
<dbReference type="InterPro" id="IPR021308">
    <property type="entry name" value="GfcB"/>
</dbReference>
<proteinExistence type="predicted"/>
<dbReference type="Gene3D" id="2.40.360.10">
    <property type="entry name" value="YmcC-like"/>
    <property type="match status" value="1"/>
</dbReference>